<dbReference type="Proteomes" id="UP001301350">
    <property type="component" value="Unassembled WGS sequence"/>
</dbReference>
<dbReference type="PANTHER" id="PTHR42685:SF22">
    <property type="entry name" value="CONDITIONED MEDIUM FACTOR RECEPTOR 1"/>
    <property type="match status" value="1"/>
</dbReference>
<dbReference type="InterPro" id="IPR002938">
    <property type="entry name" value="FAD-bd"/>
</dbReference>
<dbReference type="GO" id="GO:0071949">
    <property type="term" value="F:FAD binding"/>
    <property type="evidence" value="ECO:0007669"/>
    <property type="project" value="InterPro"/>
</dbReference>
<dbReference type="EMBL" id="JANCYW010000013">
    <property type="protein sequence ID" value="KAK4537626.1"/>
    <property type="molecule type" value="Genomic_DNA"/>
</dbReference>
<keyword evidence="3" id="KW-1185">Reference proteome</keyword>
<dbReference type="GO" id="GO:0016628">
    <property type="term" value="F:oxidoreductase activity, acting on the CH-CH group of donors, NAD or NADP as acceptor"/>
    <property type="evidence" value="ECO:0007669"/>
    <property type="project" value="InterPro"/>
</dbReference>
<gene>
    <name evidence="2" type="ORF">CDCA_CDCA13G3651</name>
</gene>
<dbReference type="SUPFAM" id="SSF51905">
    <property type="entry name" value="FAD/NAD(P)-binding domain"/>
    <property type="match status" value="1"/>
</dbReference>
<evidence type="ECO:0000313" key="3">
    <source>
        <dbReference type="Proteomes" id="UP001301350"/>
    </source>
</evidence>
<feature type="domain" description="FAD-binding" evidence="1">
    <location>
        <begin position="89"/>
        <end position="420"/>
    </location>
</feature>
<dbReference type="InterPro" id="IPR011777">
    <property type="entry name" value="Geranylgeranyl_Rdtase_fam"/>
</dbReference>
<sequence length="528" mass="57544">MTPDAFVMMTEVQVAVERMVTDPSWATVQSILLGEMGWLPLALGWLAVLFAVHTAGSLLLTLGHVVAGNGSEAVPQPQTYPPLPDDAFDVCVVGAGPAGSVTAYYAVKAGLRVLLLEKKKFPRVKVCGDAVCTQAQDIMEDMESATGHGSVLDEIMREGLGHAAANGGLVSPAGYSYIGNSVGDAAAGKLSRSAVIAIKRVVMDEKLARSAAHAGALLVEEASVEAAHLDTAQRLWQVRTECGDAGEPMTYKARVLVCADGAPSRLAMQLGIVKEAPQGTCSRAYVKAGSHNYRADGTVIYNKDLLPGYMAIFREANDELNYCCYIIPGNPKVRNEDLSRMHHALIKDDFYLSRALGLKPDMESMKAGSLRLGGVAKSFDEQLLIVGDAAGFIDPLTGEGIHHGMHSGVLAAEVLRDAFRHRDLSARYLENYQRRWMREFGNDFRASMRLALVLYRFPILLDAATLCIEKQGDEFLAEWARIMTGQRPKRYLFRPKIMLAMSVELVQLAIARALRLEVKPIDQLRKVK</sequence>
<proteinExistence type="predicted"/>
<accession>A0AAV9J009</accession>
<dbReference type="PANTHER" id="PTHR42685">
    <property type="entry name" value="GERANYLGERANYL DIPHOSPHATE REDUCTASE"/>
    <property type="match status" value="1"/>
</dbReference>
<comment type="caution">
    <text evidence="2">The sequence shown here is derived from an EMBL/GenBank/DDBJ whole genome shotgun (WGS) entry which is preliminary data.</text>
</comment>
<dbReference type="AlphaFoldDB" id="A0AAV9J009"/>
<dbReference type="InterPro" id="IPR050407">
    <property type="entry name" value="Geranylgeranyl_reductase"/>
</dbReference>
<evidence type="ECO:0000313" key="2">
    <source>
        <dbReference type="EMBL" id="KAK4537626.1"/>
    </source>
</evidence>
<name>A0AAV9J009_CYACA</name>
<dbReference type="PRINTS" id="PR00420">
    <property type="entry name" value="RNGMNOXGNASE"/>
</dbReference>
<dbReference type="InterPro" id="IPR036188">
    <property type="entry name" value="FAD/NAD-bd_sf"/>
</dbReference>
<organism evidence="2 3">
    <name type="scientific">Cyanidium caldarium</name>
    <name type="common">Red alga</name>
    <dbReference type="NCBI Taxonomy" id="2771"/>
    <lineage>
        <taxon>Eukaryota</taxon>
        <taxon>Rhodophyta</taxon>
        <taxon>Bangiophyceae</taxon>
        <taxon>Cyanidiales</taxon>
        <taxon>Cyanidiaceae</taxon>
        <taxon>Cyanidium</taxon>
    </lineage>
</organism>
<reference evidence="2 3" key="1">
    <citation type="submission" date="2022-07" db="EMBL/GenBank/DDBJ databases">
        <title>Genome-wide signatures of adaptation to extreme environments.</title>
        <authorList>
            <person name="Cho C.H."/>
            <person name="Yoon H.S."/>
        </authorList>
    </citation>
    <scope>NUCLEOTIDE SEQUENCE [LARGE SCALE GENOMIC DNA]</scope>
    <source>
        <strain evidence="2 3">DBV 063 E5</strain>
    </source>
</reference>
<dbReference type="NCBIfam" id="TIGR02032">
    <property type="entry name" value="GG-red-SF"/>
    <property type="match status" value="1"/>
</dbReference>
<protein>
    <recommendedName>
        <fullName evidence="1">FAD-binding domain-containing protein</fullName>
    </recommendedName>
</protein>
<dbReference type="Gene3D" id="3.50.50.60">
    <property type="entry name" value="FAD/NAD(P)-binding domain"/>
    <property type="match status" value="1"/>
</dbReference>
<dbReference type="Pfam" id="PF01494">
    <property type="entry name" value="FAD_binding_3"/>
    <property type="match status" value="1"/>
</dbReference>
<evidence type="ECO:0000259" key="1">
    <source>
        <dbReference type="Pfam" id="PF01494"/>
    </source>
</evidence>